<dbReference type="EMBL" id="LHXK01000080">
    <property type="protein sequence ID" value="KXA88779.1"/>
    <property type="molecule type" value="Genomic_DNA"/>
</dbReference>
<reference evidence="1 2" key="1">
    <citation type="journal article" date="2016" name="Sci. Rep.">
        <title>Metabolic traits of an uncultured archaeal lineage -MSBL1- from brine pools of the Red Sea.</title>
        <authorList>
            <person name="Mwirichia R."/>
            <person name="Alam I."/>
            <person name="Rashid M."/>
            <person name="Vinu M."/>
            <person name="Ba-Alawi W."/>
            <person name="Anthony Kamau A."/>
            <person name="Kamanda Ngugi D."/>
            <person name="Goker M."/>
            <person name="Klenk H.P."/>
            <person name="Bajic V."/>
            <person name="Stingl U."/>
        </authorList>
    </citation>
    <scope>NUCLEOTIDE SEQUENCE [LARGE SCALE GENOMIC DNA]</scope>
    <source>
        <strain evidence="1">SCGC-AAA259B11</strain>
    </source>
</reference>
<evidence type="ECO:0000313" key="2">
    <source>
        <dbReference type="Proteomes" id="UP000070184"/>
    </source>
</evidence>
<proteinExistence type="predicted"/>
<organism evidence="1 2">
    <name type="scientific">candidate division MSBL1 archaeon SCGC-AAA259B11</name>
    <dbReference type="NCBI Taxonomy" id="1698260"/>
    <lineage>
        <taxon>Archaea</taxon>
        <taxon>Methanobacteriati</taxon>
        <taxon>Methanobacteriota</taxon>
        <taxon>candidate division MSBL1</taxon>
    </lineage>
</organism>
<evidence type="ECO:0000313" key="1">
    <source>
        <dbReference type="EMBL" id="KXA88779.1"/>
    </source>
</evidence>
<protein>
    <recommendedName>
        <fullName evidence="3">DUF4258 domain-containing protein</fullName>
    </recommendedName>
</protein>
<comment type="caution">
    <text evidence="1">The sequence shown here is derived from an EMBL/GenBank/DDBJ whole genome shotgun (WGS) entry which is preliminary data.</text>
</comment>
<dbReference type="InterPro" id="IPR025354">
    <property type="entry name" value="DUF4258"/>
</dbReference>
<keyword evidence="2" id="KW-1185">Reference proteome</keyword>
<dbReference type="Pfam" id="PF14076">
    <property type="entry name" value="DUF4258"/>
    <property type="match status" value="1"/>
</dbReference>
<evidence type="ECO:0008006" key="3">
    <source>
        <dbReference type="Google" id="ProtNLM"/>
    </source>
</evidence>
<accession>A0A133U3K4</accession>
<dbReference type="AlphaFoldDB" id="A0A133U3K4"/>
<sequence>MGLRITNHAKMRMKKYGISESSLRKGMENPDSVVDGHSGRRIAQRKFNNHVLRIIFEKRKDKNVIVTVYKARRERYEI</sequence>
<dbReference type="Proteomes" id="UP000070184">
    <property type="component" value="Unassembled WGS sequence"/>
</dbReference>
<gene>
    <name evidence="1" type="ORF">AKJ61_04190</name>
</gene>
<name>A0A133U3K4_9EURY</name>